<keyword evidence="1" id="KW-0472">Membrane</keyword>
<comment type="caution">
    <text evidence="2">The sequence shown here is derived from an EMBL/GenBank/DDBJ whole genome shotgun (WGS) entry which is preliminary data.</text>
</comment>
<dbReference type="OrthoDB" id="10070917at2759"/>
<keyword evidence="3" id="KW-1185">Reference proteome</keyword>
<name>A0A9D3Q2D0_MEGAT</name>
<evidence type="ECO:0000256" key="1">
    <source>
        <dbReference type="SAM" id="Phobius"/>
    </source>
</evidence>
<keyword evidence="1" id="KW-0812">Transmembrane</keyword>
<sequence length="100" mass="10739">MYQVVPGGAAGTITNAVPIKQKMAKDARPLVGAGVLGLVLVIAAVAAWCYYISSLHKADLLKTELLDLNKDGFLIRNQAGGIVFRMAFRCTSATFIPLRF</sequence>
<protein>
    <submittedName>
        <fullName evidence="2">Uncharacterized protein</fullName>
    </submittedName>
</protein>
<proteinExistence type="predicted"/>
<keyword evidence="1" id="KW-1133">Transmembrane helix</keyword>
<dbReference type="Proteomes" id="UP001046870">
    <property type="component" value="Chromosome 6"/>
</dbReference>
<feature type="transmembrane region" description="Helical" evidence="1">
    <location>
        <begin position="30"/>
        <end position="52"/>
    </location>
</feature>
<reference evidence="2" key="1">
    <citation type="submission" date="2021-01" db="EMBL/GenBank/DDBJ databases">
        <authorList>
            <person name="Zahm M."/>
            <person name="Roques C."/>
            <person name="Cabau C."/>
            <person name="Klopp C."/>
            <person name="Donnadieu C."/>
            <person name="Jouanno E."/>
            <person name="Lampietro C."/>
            <person name="Louis A."/>
            <person name="Herpin A."/>
            <person name="Echchiki A."/>
            <person name="Berthelot C."/>
            <person name="Parey E."/>
            <person name="Roest-Crollius H."/>
            <person name="Braasch I."/>
            <person name="Postlethwait J."/>
            <person name="Bobe J."/>
            <person name="Montfort J."/>
            <person name="Bouchez O."/>
            <person name="Begum T."/>
            <person name="Mejri S."/>
            <person name="Adams A."/>
            <person name="Chen W.-J."/>
            <person name="Guiguen Y."/>
        </authorList>
    </citation>
    <scope>NUCLEOTIDE SEQUENCE</scope>
    <source>
        <strain evidence="2">YG-15Mar2019-1</strain>
        <tissue evidence="2">Brain</tissue>
    </source>
</reference>
<evidence type="ECO:0000313" key="3">
    <source>
        <dbReference type="Proteomes" id="UP001046870"/>
    </source>
</evidence>
<organism evidence="2 3">
    <name type="scientific">Megalops atlanticus</name>
    <name type="common">Tarpon</name>
    <name type="synonym">Clupea gigantea</name>
    <dbReference type="NCBI Taxonomy" id="7932"/>
    <lineage>
        <taxon>Eukaryota</taxon>
        <taxon>Metazoa</taxon>
        <taxon>Chordata</taxon>
        <taxon>Craniata</taxon>
        <taxon>Vertebrata</taxon>
        <taxon>Euteleostomi</taxon>
        <taxon>Actinopterygii</taxon>
        <taxon>Neopterygii</taxon>
        <taxon>Teleostei</taxon>
        <taxon>Elopiformes</taxon>
        <taxon>Megalopidae</taxon>
        <taxon>Megalops</taxon>
    </lineage>
</organism>
<gene>
    <name evidence="2" type="ORF">MATL_G00083960</name>
</gene>
<dbReference type="EMBL" id="JAFDVH010000006">
    <property type="protein sequence ID" value="KAG7476532.1"/>
    <property type="molecule type" value="Genomic_DNA"/>
</dbReference>
<accession>A0A9D3Q2D0</accession>
<evidence type="ECO:0000313" key="2">
    <source>
        <dbReference type="EMBL" id="KAG7476532.1"/>
    </source>
</evidence>
<dbReference type="AlphaFoldDB" id="A0A9D3Q2D0"/>